<evidence type="ECO:0000313" key="13">
    <source>
        <dbReference type="Proteomes" id="UP001152803"/>
    </source>
</evidence>
<dbReference type="AlphaFoldDB" id="A0A9Q1DFU7"/>
<dbReference type="GO" id="GO:0070652">
    <property type="term" value="C:HAUS complex"/>
    <property type="evidence" value="ECO:0007669"/>
    <property type="project" value="InterPro"/>
</dbReference>
<evidence type="ECO:0000256" key="6">
    <source>
        <dbReference type="ARBA" id="ARBA00022776"/>
    </source>
</evidence>
<evidence type="ECO:0000256" key="1">
    <source>
        <dbReference type="ARBA" id="ARBA00004186"/>
    </source>
</evidence>
<evidence type="ECO:0000259" key="11">
    <source>
        <dbReference type="Pfam" id="PF14932"/>
    </source>
</evidence>
<comment type="similarity">
    <text evidence="2">Belongs to the HAUS3 family.</text>
</comment>
<dbReference type="GO" id="GO:0005815">
    <property type="term" value="C:microtubule organizing center"/>
    <property type="evidence" value="ECO:0007669"/>
    <property type="project" value="TreeGrafter"/>
</dbReference>
<keyword evidence="6" id="KW-0498">Mitosis</keyword>
<comment type="caution">
    <text evidence="12">The sequence shown here is derived from an EMBL/GenBank/DDBJ whole genome shotgun (WGS) entry which is preliminary data.</text>
</comment>
<dbReference type="GO" id="GO:0005874">
    <property type="term" value="C:microtubule"/>
    <property type="evidence" value="ECO:0007669"/>
    <property type="project" value="UniProtKB-KW"/>
</dbReference>
<dbReference type="GO" id="GO:0031023">
    <property type="term" value="P:microtubule organizing center organization"/>
    <property type="evidence" value="ECO:0007669"/>
    <property type="project" value="TreeGrafter"/>
</dbReference>
<keyword evidence="8" id="KW-0206">Cytoskeleton</keyword>
<name>A0A9Q1DFU7_CONCO</name>
<dbReference type="PRINTS" id="PR02089">
    <property type="entry name" value="HAUSAUGMINL3"/>
</dbReference>
<proteinExistence type="inferred from homology"/>
<evidence type="ECO:0000256" key="3">
    <source>
        <dbReference type="ARBA" id="ARBA00022490"/>
    </source>
</evidence>
<dbReference type="InterPro" id="IPR032733">
    <property type="entry name" value="HAUS3_N"/>
</dbReference>
<keyword evidence="9" id="KW-0131">Cell cycle</keyword>
<accession>A0A9Q1DFU7</accession>
<evidence type="ECO:0000313" key="12">
    <source>
        <dbReference type="EMBL" id="KAJ8268849.1"/>
    </source>
</evidence>
<dbReference type="PANTHER" id="PTHR19378:SF0">
    <property type="entry name" value="HAUS AUGMIN-LIKE COMPLEX SUBUNIT 3"/>
    <property type="match status" value="1"/>
</dbReference>
<keyword evidence="7 10" id="KW-0175">Coiled coil</keyword>
<dbReference type="GO" id="GO:0051301">
    <property type="term" value="P:cell division"/>
    <property type="evidence" value="ECO:0007669"/>
    <property type="project" value="UniProtKB-KW"/>
</dbReference>
<sequence length="625" mass="69186">MLDGGRFVEAVARLGYPGASALKGEDFDWLFDTPEHQHFLRFLCNTVNENNVLTAEEVRSFRALRDCGKPLLDEAELAEALRACRVAPAHGAPSLTRLEETDVSQLEEELQALRREKRLKTQRLRRLQVLATARSDTALRLASRREDAAAGLRDDLAALGAENAETNGALQALADEVKRLAGFLRVEAPLQGGDGAEPTPAPLLAQGGPAPVFLSQLSLEPYLRQEESNTKTLALYTQKQFFTGITDMVETSSRANFPLVDPGGRAQEDEGAVEARRTEMARLQWAHIVARHQLLHARAQEQGARAGLQWITQTLRGKAKPCASAQALQMREAGFRQDLRAVEGELEALGRAAVPAAVRESARLLNVPVVRGDLQLQLARQRYYTSRQDRVCACLLRQKASFELLRLAQELELREGGRLRGRLEELGGTLGRCDASLRRRLHAFAQPELGLAHAARPCSIIGTRDPAFSRLCKALERDGEVAGGREEPFRTYEGLERAARGRREALRSAREALAGAGRDQAAAAARLEADRDSLHGAAYSGLQHLVLTPQELRGHLQHLEAELGSLNNLMKDMVGEIRGKRAQLEHNRTLRRERDLYVYFHLDDKLLKRVVQDLEGRVCGKGECS</sequence>
<keyword evidence="3" id="KW-0963">Cytoplasm</keyword>
<feature type="domain" description="HAUS augmin-like complex subunit 3 N-terminal" evidence="11">
    <location>
        <begin position="29"/>
        <end position="299"/>
    </location>
</feature>
<evidence type="ECO:0000256" key="7">
    <source>
        <dbReference type="ARBA" id="ARBA00023054"/>
    </source>
</evidence>
<organism evidence="12 13">
    <name type="scientific">Conger conger</name>
    <name type="common">Conger eel</name>
    <name type="synonym">Muraena conger</name>
    <dbReference type="NCBI Taxonomy" id="82655"/>
    <lineage>
        <taxon>Eukaryota</taxon>
        <taxon>Metazoa</taxon>
        <taxon>Chordata</taxon>
        <taxon>Craniata</taxon>
        <taxon>Vertebrata</taxon>
        <taxon>Euteleostomi</taxon>
        <taxon>Actinopterygii</taxon>
        <taxon>Neopterygii</taxon>
        <taxon>Teleostei</taxon>
        <taxon>Anguilliformes</taxon>
        <taxon>Congridae</taxon>
        <taxon>Conger</taxon>
    </lineage>
</organism>
<dbReference type="Pfam" id="PF14932">
    <property type="entry name" value="HAUS-augmin3"/>
    <property type="match status" value="1"/>
</dbReference>
<dbReference type="InterPro" id="IPR026206">
    <property type="entry name" value="HAUS3"/>
</dbReference>
<keyword evidence="5" id="KW-0493">Microtubule</keyword>
<evidence type="ECO:0000256" key="4">
    <source>
        <dbReference type="ARBA" id="ARBA00022618"/>
    </source>
</evidence>
<gene>
    <name evidence="12" type="ORF">COCON_G00114560</name>
</gene>
<keyword evidence="13" id="KW-1185">Reference proteome</keyword>
<evidence type="ECO:0000256" key="5">
    <source>
        <dbReference type="ARBA" id="ARBA00022701"/>
    </source>
</evidence>
<evidence type="ECO:0000256" key="9">
    <source>
        <dbReference type="ARBA" id="ARBA00023306"/>
    </source>
</evidence>
<dbReference type="OrthoDB" id="2159690at2759"/>
<evidence type="ECO:0000256" key="8">
    <source>
        <dbReference type="ARBA" id="ARBA00023212"/>
    </source>
</evidence>
<dbReference type="Proteomes" id="UP001152803">
    <property type="component" value="Unassembled WGS sequence"/>
</dbReference>
<dbReference type="EMBL" id="JAFJMO010000008">
    <property type="protein sequence ID" value="KAJ8268849.1"/>
    <property type="molecule type" value="Genomic_DNA"/>
</dbReference>
<dbReference type="PANTHER" id="PTHR19378">
    <property type="entry name" value="GOLGIN- RELATED"/>
    <property type="match status" value="1"/>
</dbReference>
<feature type="coiled-coil region" evidence="10">
    <location>
        <begin position="96"/>
        <end position="130"/>
    </location>
</feature>
<evidence type="ECO:0000256" key="2">
    <source>
        <dbReference type="ARBA" id="ARBA00009645"/>
    </source>
</evidence>
<dbReference type="GO" id="GO:0072686">
    <property type="term" value="C:mitotic spindle"/>
    <property type="evidence" value="ECO:0007669"/>
    <property type="project" value="TreeGrafter"/>
</dbReference>
<dbReference type="GO" id="GO:0051225">
    <property type="term" value="P:spindle assembly"/>
    <property type="evidence" value="ECO:0007669"/>
    <property type="project" value="InterPro"/>
</dbReference>
<protein>
    <recommendedName>
        <fullName evidence="11">HAUS augmin-like complex subunit 3 N-terminal domain-containing protein</fullName>
    </recommendedName>
</protein>
<reference evidence="12" key="1">
    <citation type="journal article" date="2023" name="Science">
        <title>Genome structures resolve the early diversification of teleost fishes.</title>
        <authorList>
            <person name="Parey E."/>
            <person name="Louis A."/>
            <person name="Montfort J."/>
            <person name="Bouchez O."/>
            <person name="Roques C."/>
            <person name="Iampietro C."/>
            <person name="Lluch J."/>
            <person name="Castinel A."/>
            <person name="Donnadieu C."/>
            <person name="Desvignes T."/>
            <person name="Floi Bucao C."/>
            <person name="Jouanno E."/>
            <person name="Wen M."/>
            <person name="Mejri S."/>
            <person name="Dirks R."/>
            <person name="Jansen H."/>
            <person name="Henkel C."/>
            <person name="Chen W.J."/>
            <person name="Zahm M."/>
            <person name="Cabau C."/>
            <person name="Klopp C."/>
            <person name="Thompson A.W."/>
            <person name="Robinson-Rechavi M."/>
            <person name="Braasch I."/>
            <person name="Lecointre G."/>
            <person name="Bobe J."/>
            <person name="Postlethwait J.H."/>
            <person name="Berthelot C."/>
            <person name="Roest Crollius H."/>
            <person name="Guiguen Y."/>
        </authorList>
    </citation>
    <scope>NUCLEOTIDE SEQUENCE</scope>
    <source>
        <strain evidence="12">Concon-B</strain>
    </source>
</reference>
<keyword evidence="4" id="KW-0132">Cell division</keyword>
<evidence type="ECO:0000256" key="10">
    <source>
        <dbReference type="SAM" id="Coils"/>
    </source>
</evidence>
<comment type="subcellular location">
    <subcellularLocation>
        <location evidence="1">Cytoplasm</location>
        <location evidence="1">Cytoskeleton</location>
        <location evidence="1">Spindle</location>
    </subcellularLocation>
</comment>